<dbReference type="Proteomes" id="UP000321258">
    <property type="component" value="Unassembled WGS sequence"/>
</dbReference>
<dbReference type="EMBL" id="BJZT01000027">
    <property type="protein sequence ID" value="GEP00121.1"/>
    <property type="molecule type" value="Genomic_DNA"/>
</dbReference>
<accession>A0A512IR05</accession>
<organism evidence="1 2">
    <name type="scientific">Methylobacterium haplocladii</name>
    <dbReference type="NCBI Taxonomy" id="1176176"/>
    <lineage>
        <taxon>Bacteria</taxon>
        <taxon>Pseudomonadati</taxon>
        <taxon>Pseudomonadota</taxon>
        <taxon>Alphaproteobacteria</taxon>
        <taxon>Hyphomicrobiales</taxon>
        <taxon>Methylobacteriaceae</taxon>
        <taxon>Methylobacterium</taxon>
    </lineage>
</organism>
<evidence type="ECO:0000313" key="2">
    <source>
        <dbReference type="Proteomes" id="UP000321258"/>
    </source>
</evidence>
<evidence type="ECO:0000313" key="1">
    <source>
        <dbReference type="EMBL" id="GEP00121.1"/>
    </source>
</evidence>
<proteinExistence type="predicted"/>
<dbReference type="AlphaFoldDB" id="A0A512IR05"/>
<keyword evidence="2" id="KW-1185">Reference proteome</keyword>
<name>A0A512IR05_9HYPH</name>
<sequence length="306" mass="32474">MTMATSRRSGDRMVRIATITAFTLLFGGQALAKGETPFETVKGWEIEHTAPGSKGPACLMSKSYKDPDDDDAENALIFALAGDQAIVTFVYEHWTWDKNEKLQVPLVLDKKVVIAKSAWTGDAQTLTALLPTTIVPNLLAAKTMVLKLDGADADFKLAGFPEAYESLRRCDSTPAKAPVATTPPAAAVAEASSGSAHIEKAMTFPGDGDVPPQTVFARATPKILLGLAVRAVKPGDSLTAVWIAEKTESAPPNFTIASIQIPLGASPTVSSSLSKPDAGWPPGQYRVDVSHNGGPIEFSQRFTIQP</sequence>
<gene>
    <name evidence="1" type="ORF">MHA02_25080</name>
</gene>
<reference evidence="1 2" key="1">
    <citation type="submission" date="2019-07" db="EMBL/GenBank/DDBJ databases">
        <title>Whole genome shotgun sequence of Methylobacterium haplocladii NBRC 107714.</title>
        <authorList>
            <person name="Hosoyama A."/>
            <person name="Uohara A."/>
            <person name="Ohji S."/>
            <person name="Ichikawa N."/>
        </authorList>
    </citation>
    <scope>NUCLEOTIDE SEQUENCE [LARGE SCALE GENOMIC DNA]</scope>
    <source>
        <strain evidence="1 2">NBRC 107714</strain>
    </source>
</reference>
<protein>
    <submittedName>
        <fullName evidence="1">Uncharacterized protein</fullName>
    </submittedName>
</protein>
<comment type="caution">
    <text evidence="1">The sequence shown here is derived from an EMBL/GenBank/DDBJ whole genome shotgun (WGS) entry which is preliminary data.</text>
</comment>